<evidence type="ECO:0000256" key="1">
    <source>
        <dbReference type="SAM" id="Phobius"/>
    </source>
</evidence>
<accession>A0AAU9TAV8</accession>
<evidence type="ECO:0008006" key="4">
    <source>
        <dbReference type="Google" id="ProtNLM"/>
    </source>
</evidence>
<feature type="transmembrane region" description="Helical" evidence="1">
    <location>
        <begin position="152"/>
        <end position="174"/>
    </location>
</feature>
<dbReference type="EMBL" id="OU466863">
    <property type="protein sequence ID" value="CAH2079863.1"/>
    <property type="molecule type" value="Genomic_DNA"/>
</dbReference>
<evidence type="ECO:0000313" key="3">
    <source>
        <dbReference type="Proteomes" id="UP000836841"/>
    </source>
</evidence>
<organism evidence="2 3">
    <name type="scientific">Thlaspi arvense</name>
    <name type="common">Field penny-cress</name>
    <dbReference type="NCBI Taxonomy" id="13288"/>
    <lineage>
        <taxon>Eukaryota</taxon>
        <taxon>Viridiplantae</taxon>
        <taxon>Streptophyta</taxon>
        <taxon>Embryophyta</taxon>
        <taxon>Tracheophyta</taxon>
        <taxon>Spermatophyta</taxon>
        <taxon>Magnoliopsida</taxon>
        <taxon>eudicotyledons</taxon>
        <taxon>Gunneridae</taxon>
        <taxon>Pentapetalae</taxon>
        <taxon>rosids</taxon>
        <taxon>malvids</taxon>
        <taxon>Brassicales</taxon>
        <taxon>Brassicaceae</taxon>
        <taxon>Thlaspideae</taxon>
        <taxon>Thlaspi</taxon>
    </lineage>
</organism>
<keyword evidence="3" id="KW-1185">Reference proteome</keyword>
<sequence length="175" mass="19854">MFDEVVYCASLMGIHGYTQPSSDSGSNSTGVRRRLARNTIPIKEYGIMNECYCGARAIINTCRSTMDPGRRFFTCSNKWLDEGIIEELTLIHNNYGAVIDKIELFTYTDDFYMAKAEIDQLKQKMIQTEEKIAKLVMFVDEMKKKKNGITSGLKMQIALGASFVMIIALTIMIFK</sequence>
<dbReference type="Proteomes" id="UP000836841">
    <property type="component" value="Chromosome 7"/>
</dbReference>
<reference evidence="2 3" key="1">
    <citation type="submission" date="2022-03" db="EMBL/GenBank/DDBJ databases">
        <authorList>
            <person name="Nunn A."/>
            <person name="Chopra R."/>
            <person name="Nunn A."/>
            <person name="Contreras Garrido A."/>
        </authorList>
    </citation>
    <scope>NUCLEOTIDE SEQUENCE [LARGE SCALE GENOMIC DNA]</scope>
</reference>
<keyword evidence="1" id="KW-0812">Transmembrane</keyword>
<keyword evidence="1" id="KW-1133">Transmembrane helix</keyword>
<evidence type="ECO:0000313" key="2">
    <source>
        <dbReference type="EMBL" id="CAH2079863.1"/>
    </source>
</evidence>
<name>A0AAU9TAV8_THLAR</name>
<dbReference type="AlphaFoldDB" id="A0AAU9TAV8"/>
<proteinExistence type="predicted"/>
<keyword evidence="1" id="KW-0472">Membrane</keyword>
<gene>
    <name evidence="2" type="ORF">TAV2_LOCUS24707</name>
</gene>
<protein>
    <recommendedName>
        <fullName evidence="4">Zinc finger GRF-type domain-containing protein</fullName>
    </recommendedName>
</protein>
<dbReference type="PANTHER" id="PTHR33248">
    <property type="entry name" value="ZINC ION-BINDING PROTEIN"/>
    <property type="match status" value="1"/>
</dbReference>